<dbReference type="InterPro" id="IPR052069">
    <property type="entry name" value="Ca-reg_mRNA-binding_domain"/>
</dbReference>
<protein>
    <submittedName>
        <fullName evidence="5">DUF1294 domain-containing protein</fullName>
    </submittedName>
</protein>
<dbReference type="GO" id="GO:0005829">
    <property type="term" value="C:cytosol"/>
    <property type="evidence" value="ECO:0007669"/>
    <property type="project" value="UniProtKB-ARBA"/>
</dbReference>
<proteinExistence type="predicted"/>
<dbReference type="SUPFAM" id="SSF50249">
    <property type="entry name" value="Nucleic acid-binding proteins"/>
    <property type="match status" value="1"/>
</dbReference>
<dbReference type="CDD" id="cd04458">
    <property type="entry name" value="CSP_CDS"/>
    <property type="match status" value="1"/>
</dbReference>
<evidence type="ECO:0000259" key="4">
    <source>
        <dbReference type="PROSITE" id="PS51857"/>
    </source>
</evidence>
<gene>
    <name evidence="5" type="ORF">MST27_08910</name>
</gene>
<name>A0A9X1W207_9GAMM</name>
<feature type="transmembrane region" description="Helical" evidence="3">
    <location>
        <begin position="129"/>
        <end position="146"/>
    </location>
</feature>
<dbReference type="PANTHER" id="PTHR12962">
    <property type="entry name" value="CALCIUM-REGULATED HEAT STABLE PROTEIN CRHSP-24-RELATED"/>
    <property type="match status" value="1"/>
</dbReference>
<dbReference type="GO" id="GO:0003730">
    <property type="term" value="F:mRNA 3'-UTR binding"/>
    <property type="evidence" value="ECO:0007669"/>
    <property type="project" value="TreeGrafter"/>
</dbReference>
<dbReference type="InterPro" id="IPR019844">
    <property type="entry name" value="CSD_CS"/>
</dbReference>
<keyword evidence="3" id="KW-0472">Membrane</keyword>
<comment type="caution">
    <text evidence="5">The sequence shown here is derived from an EMBL/GenBank/DDBJ whole genome shotgun (WGS) entry which is preliminary data.</text>
</comment>
<organism evidence="5 6">
    <name type="scientific">Stutzerimonas marianensis</name>
    <dbReference type="NCBI Taxonomy" id="2929513"/>
    <lineage>
        <taxon>Bacteria</taxon>
        <taxon>Pseudomonadati</taxon>
        <taxon>Pseudomonadota</taxon>
        <taxon>Gammaproteobacteria</taxon>
        <taxon>Pseudomonadales</taxon>
        <taxon>Pseudomonadaceae</taxon>
        <taxon>Stutzerimonas</taxon>
    </lineage>
</organism>
<dbReference type="PROSITE" id="PS51857">
    <property type="entry name" value="CSD_2"/>
    <property type="match status" value="1"/>
</dbReference>
<dbReference type="AlphaFoldDB" id="A0A9X1W207"/>
<keyword evidence="3" id="KW-0812">Transmembrane</keyword>
<keyword evidence="6" id="KW-1185">Reference proteome</keyword>
<dbReference type="InterPro" id="IPR010718">
    <property type="entry name" value="DUF1294"/>
</dbReference>
<comment type="subcellular location">
    <subcellularLocation>
        <location evidence="2">Cytoplasm</location>
    </subcellularLocation>
</comment>
<feature type="domain" description="CSD" evidence="4">
    <location>
        <begin position="2"/>
        <end position="66"/>
    </location>
</feature>
<accession>A0A9X1W207</accession>
<dbReference type="PROSITE" id="PS00352">
    <property type="entry name" value="CSD_1"/>
    <property type="match status" value="1"/>
</dbReference>
<keyword evidence="1" id="KW-0597">Phosphoprotein</keyword>
<dbReference type="GO" id="GO:0043488">
    <property type="term" value="P:regulation of mRNA stability"/>
    <property type="evidence" value="ECO:0007669"/>
    <property type="project" value="TreeGrafter"/>
</dbReference>
<dbReference type="Proteomes" id="UP001139682">
    <property type="component" value="Unassembled WGS sequence"/>
</dbReference>
<dbReference type="Pfam" id="PF00313">
    <property type="entry name" value="CSD"/>
    <property type="match status" value="1"/>
</dbReference>
<dbReference type="InterPro" id="IPR012340">
    <property type="entry name" value="NA-bd_OB-fold"/>
</dbReference>
<evidence type="ECO:0000256" key="2">
    <source>
        <dbReference type="RuleBase" id="RU000408"/>
    </source>
</evidence>
<feature type="transmembrane region" description="Helical" evidence="3">
    <location>
        <begin position="102"/>
        <end position="123"/>
    </location>
</feature>
<dbReference type="SMART" id="SM00357">
    <property type="entry name" value="CSP"/>
    <property type="match status" value="1"/>
</dbReference>
<keyword evidence="3" id="KW-1133">Transmembrane helix</keyword>
<reference evidence="5" key="1">
    <citation type="submission" date="2022-03" db="EMBL/GenBank/DDBJ databases">
        <title>Pseudomonas marianensis sp. nov., a marine bacterium isolated from deep-sea sediments of the Mariana Trench.</title>
        <authorList>
            <person name="Wei Y."/>
        </authorList>
    </citation>
    <scope>NUCLEOTIDE SEQUENCE</scope>
    <source>
        <strain evidence="5">PS1</strain>
    </source>
</reference>
<evidence type="ECO:0000313" key="5">
    <source>
        <dbReference type="EMBL" id="MCJ0973486.1"/>
    </source>
</evidence>
<evidence type="ECO:0000256" key="3">
    <source>
        <dbReference type="SAM" id="Phobius"/>
    </source>
</evidence>
<dbReference type="Gene3D" id="2.40.50.140">
    <property type="entry name" value="Nucleic acid-binding proteins"/>
    <property type="match status" value="1"/>
</dbReference>
<dbReference type="RefSeq" id="WP_243605612.1">
    <property type="nucleotide sequence ID" value="NZ_JALGRD010000004.1"/>
</dbReference>
<dbReference type="InterPro" id="IPR011129">
    <property type="entry name" value="CSD"/>
</dbReference>
<sequence length="222" mass="25491">MELRGQLRNWNDQKGFGFIRPERGGAEVFAHISVMRGDRRPKQGDTVFYLSQADQAGRLRATHIRLDAPLALDDPAIRRKPAGAAKGHMTPPRRHEAPRRRLLELTGLILLCLLPGLGLLKMSERGHDWPLLAYALASLVTFGFYLHDKRSAQRGRWRTPEMRLHLLELLGGWPGAFIAQQLLRHKTRKLPFQFVFWMIVLAHQVAWLDYLYLHRLAGWLAG</sequence>
<dbReference type="EMBL" id="JALGRD010000004">
    <property type="protein sequence ID" value="MCJ0973486.1"/>
    <property type="molecule type" value="Genomic_DNA"/>
</dbReference>
<evidence type="ECO:0000256" key="1">
    <source>
        <dbReference type="ARBA" id="ARBA00022553"/>
    </source>
</evidence>
<dbReference type="PANTHER" id="PTHR12962:SF1">
    <property type="entry name" value="COLD SHOCK DOMAIN-CONTAINING PROTEIN CG9705"/>
    <property type="match status" value="1"/>
</dbReference>
<dbReference type="InterPro" id="IPR002059">
    <property type="entry name" value="CSP_DNA-bd"/>
</dbReference>
<dbReference type="Pfam" id="PF06961">
    <property type="entry name" value="DUF1294"/>
    <property type="match status" value="1"/>
</dbReference>
<evidence type="ECO:0000313" key="6">
    <source>
        <dbReference type="Proteomes" id="UP001139682"/>
    </source>
</evidence>
<feature type="transmembrane region" description="Helical" evidence="3">
    <location>
        <begin position="195"/>
        <end position="213"/>
    </location>
</feature>